<dbReference type="Pfam" id="PF04951">
    <property type="entry name" value="Peptidase_M55"/>
    <property type="match status" value="1"/>
</dbReference>
<proteinExistence type="predicted"/>
<protein>
    <submittedName>
        <fullName evidence="1">D-aminopeptidase</fullName>
    </submittedName>
</protein>
<dbReference type="InterPro" id="IPR007035">
    <property type="entry name" value="Peptidase_M55"/>
</dbReference>
<dbReference type="HOGENOM" id="CLU_086038_1_0_2"/>
<evidence type="ECO:0000313" key="2">
    <source>
        <dbReference type="Proteomes" id="UP000002593"/>
    </source>
</evidence>
<dbReference type="RefSeq" id="WP_011822527.1">
    <property type="nucleotide sequence ID" value="NC_008818.1"/>
</dbReference>
<dbReference type="Gene3D" id="3.30.1360.130">
    <property type="entry name" value="Dipeptide transport protein"/>
    <property type="match status" value="1"/>
</dbReference>
<dbReference type="PIRSF" id="PIRSF015853">
    <property type="entry name" value="Pep_DppA"/>
    <property type="match status" value="1"/>
</dbReference>
<sequence length="283" mass="31563">MKIYVSVDLEGLPGISTLSQVAPGYPLYGDARRIMTWIVNVLADEFSVLGVDDVVVADSHGFMANIDYIDVDERVRLVQGYPRPFSMVLGVEEGFDAAMFIGYHAAAGTTGGFLEHTYSSRVIHRIYVNGELASEYLLNALYAGEHGVPVVLVAGDEHLRSQVEKHTPWAVFLPLKKGYGRLAAMYESKSLVEQKLRKAVREAVERLKRGKAQPLKPNGELELRVELRDSLYADMAQLLPRAERLDAYTLRYRAYSARDALAFVELVAWIGYAASAMMEKMRG</sequence>
<dbReference type="InterPro" id="IPR036177">
    <property type="entry name" value="Peptidase_M55_sf"/>
</dbReference>
<dbReference type="AlphaFoldDB" id="A2BMJ8"/>
<dbReference type="eggNOG" id="arCOG04080">
    <property type="taxonomic scope" value="Archaea"/>
</dbReference>
<dbReference type="Gene3D" id="3.40.50.10780">
    <property type="entry name" value="Dipeptide transport protein"/>
    <property type="match status" value="1"/>
</dbReference>
<gene>
    <name evidence="1" type="ordered locus">Hbut_1384</name>
</gene>
<organism evidence="1 2">
    <name type="scientific">Hyperthermus butylicus (strain DSM 5456 / JCM 9403 / PLM1-5)</name>
    <dbReference type="NCBI Taxonomy" id="415426"/>
    <lineage>
        <taxon>Archaea</taxon>
        <taxon>Thermoproteota</taxon>
        <taxon>Thermoprotei</taxon>
        <taxon>Desulfurococcales</taxon>
        <taxon>Pyrodictiaceae</taxon>
        <taxon>Hyperthermus</taxon>
    </lineage>
</organism>
<dbReference type="CDD" id="cd08769">
    <property type="entry name" value="DAP_dppA_2"/>
    <property type="match status" value="1"/>
</dbReference>
<dbReference type="EMBL" id="CP000493">
    <property type="protein sequence ID" value="ABM81209.1"/>
    <property type="molecule type" value="Genomic_DNA"/>
</dbReference>
<name>A2BMJ8_HYPBU</name>
<dbReference type="Proteomes" id="UP000002593">
    <property type="component" value="Chromosome"/>
</dbReference>
<dbReference type="KEGG" id="hbu:Hbut_1384"/>
<keyword evidence="2" id="KW-1185">Reference proteome</keyword>
<dbReference type="SUPFAM" id="SSF63992">
    <property type="entry name" value="Dipeptide transport protein"/>
    <property type="match status" value="1"/>
</dbReference>
<dbReference type="OrthoDB" id="85097at2157"/>
<dbReference type="EnsemblBacteria" id="ABM81209">
    <property type="protein sequence ID" value="ABM81209"/>
    <property type="gene ID" value="Hbut_1384"/>
</dbReference>
<accession>A2BMJ8</accession>
<reference evidence="1 2" key="1">
    <citation type="journal article" date="2007" name="Archaea">
        <title>The genome of Hyperthermus butylicus: a sulfur-reducing, peptide fermenting, neutrophilic Crenarchaeote growing up to 108 degrees C.</title>
        <authorList>
            <person name="Brugger K."/>
            <person name="Chen L."/>
            <person name="Stark M."/>
            <person name="Zibat A."/>
            <person name="Redder P."/>
            <person name="Ruepp A."/>
            <person name="Awayez M."/>
            <person name="She Q."/>
            <person name="Garrett R.A."/>
            <person name="Klenk H.P."/>
        </authorList>
    </citation>
    <scope>NUCLEOTIDE SEQUENCE [LARGE SCALE GENOMIC DNA]</scope>
    <source>
        <strain evidence="2">DSM 5456 / JCM 9403 / PLM1-5</strain>
    </source>
</reference>
<dbReference type="InterPro" id="IPR027476">
    <property type="entry name" value="DppA_N"/>
</dbReference>
<dbReference type="STRING" id="415426.Hbut_1384"/>
<evidence type="ECO:0000313" key="1">
    <source>
        <dbReference type="EMBL" id="ABM81209.1"/>
    </source>
</evidence>
<dbReference type="GeneID" id="4781942"/>